<evidence type="ECO:0000313" key="6">
    <source>
        <dbReference type="EMBL" id="RCI07446.1"/>
    </source>
</evidence>
<feature type="signal peptide" evidence="4">
    <location>
        <begin position="1"/>
        <end position="21"/>
    </location>
</feature>
<evidence type="ECO:0000256" key="4">
    <source>
        <dbReference type="SAM" id="SignalP"/>
    </source>
</evidence>
<dbReference type="SUPFAM" id="SSF54106">
    <property type="entry name" value="LysM domain"/>
    <property type="match status" value="1"/>
</dbReference>
<dbReference type="Pfam" id="PF01476">
    <property type="entry name" value="LysM"/>
    <property type="match status" value="1"/>
</dbReference>
<keyword evidence="7" id="KW-1185">Reference proteome</keyword>
<comment type="caution">
    <text evidence="6">The sequence shown here is derived from an EMBL/GenBank/DDBJ whole genome shotgun (WGS) entry which is preliminary data.</text>
</comment>
<name>A0A367KZ56_9HYPO</name>
<dbReference type="Gene3D" id="3.10.350.10">
    <property type="entry name" value="LysM domain"/>
    <property type="match status" value="1"/>
</dbReference>
<keyword evidence="1" id="KW-0147">Chitin-binding</keyword>
<feature type="chain" id="PRO_5016917089" description="LysM domain-containing protein" evidence="4">
    <location>
        <begin position="22"/>
        <end position="158"/>
    </location>
</feature>
<dbReference type="CDD" id="cd00118">
    <property type="entry name" value="LysM"/>
    <property type="match status" value="1"/>
</dbReference>
<evidence type="ECO:0000256" key="1">
    <source>
        <dbReference type="ARBA" id="ARBA00022669"/>
    </source>
</evidence>
<dbReference type="PANTHER" id="PTHR34997">
    <property type="entry name" value="AM15"/>
    <property type="match status" value="1"/>
</dbReference>
<feature type="domain" description="LysM" evidence="5">
    <location>
        <begin position="96"/>
        <end position="142"/>
    </location>
</feature>
<dbReference type="PANTHER" id="PTHR34997:SF1">
    <property type="entry name" value="PEPTIDOGLYCAN-BINDING LYSIN DOMAIN"/>
    <property type="match status" value="1"/>
</dbReference>
<dbReference type="Proteomes" id="UP000253664">
    <property type="component" value="Unassembled WGS sequence"/>
</dbReference>
<dbReference type="PROSITE" id="PS51782">
    <property type="entry name" value="LYSM"/>
    <property type="match status" value="1"/>
</dbReference>
<evidence type="ECO:0000256" key="2">
    <source>
        <dbReference type="ARBA" id="ARBA00023026"/>
    </source>
</evidence>
<dbReference type="STRING" id="1330021.A0A367KZ56"/>
<keyword evidence="4" id="KW-0732">Signal</keyword>
<dbReference type="InterPro" id="IPR018392">
    <property type="entry name" value="LysM"/>
</dbReference>
<dbReference type="InterPro" id="IPR036779">
    <property type="entry name" value="LysM_dom_sf"/>
</dbReference>
<keyword evidence="2" id="KW-0843">Virulence</keyword>
<dbReference type="GO" id="GO:0008061">
    <property type="term" value="F:chitin binding"/>
    <property type="evidence" value="ECO:0007669"/>
    <property type="project" value="UniProtKB-KW"/>
</dbReference>
<evidence type="ECO:0000313" key="7">
    <source>
        <dbReference type="Proteomes" id="UP000253664"/>
    </source>
</evidence>
<accession>A0A367KZ56</accession>
<dbReference type="InterPro" id="IPR052210">
    <property type="entry name" value="LysM1-like"/>
</dbReference>
<comment type="similarity">
    <text evidence="3">Belongs to the secreted LysM effector family.</text>
</comment>
<gene>
    <name evidence="6" type="ORF">L249_4567</name>
</gene>
<dbReference type="OrthoDB" id="5985073at2759"/>
<evidence type="ECO:0000256" key="3">
    <source>
        <dbReference type="ARBA" id="ARBA00044955"/>
    </source>
</evidence>
<proteinExistence type="inferred from homology"/>
<dbReference type="AlphaFoldDB" id="A0A367KZ56"/>
<organism evidence="6 7">
    <name type="scientific">Ophiocordyceps polyrhachis-furcata BCC 54312</name>
    <dbReference type="NCBI Taxonomy" id="1330021"/>
    <lineage>
        <taxon>Eukaryota</taxon>
        <taxon>Fungi</taxon>
        <taxon>Dikarya</taxon>
        <taxon>Ascomycota</taxon>
        <taxon>Pezizomycotina</taxon>
        <taxon>Sordariomycetes</taxon>
        <taxon>Hypocreomycetidae</taxon>
        <taxon>Hypocreales</taxon>
        <taxon>Ophiocordycipitaceae</taxon>
        <taxon>Ophiocordyceps</taxon>
    </lineage>
</organism>
<evidence type="ECO:0000259" key="5">
    <source>
        <dbReference type="PROSITE" id="PS51782"/>
    </source>
</evidence>
<protein>
    <recommendedName>
        <fullName evidence="5">LysM domain-containing protein</fullName>
    </recommendedName>
</protein>
<sequence>MAKAFLAHAILLGSSHAIASAIPPEFGNGRSVTHCAIWHEFTARNSDQLLKEISTTSEDFKRSNPDVELSGETLVSGRRYCLAEAKDLPLLELCKLKHRIRRGDTCKSVQKFYDLSFEDLYKWNPRIGEKCQFFHPGARVCVTEPTGVLNYGLSGLSE</sequence>
<reference evidence="6 7" key="1">
    <citation type="journal article" date="2015" name="BMC Genomics">
        <title>Insights from the genome of Ophiocordyceps polyrhachis-furcata to pathogenicity and host specificity in insect fungi.</title>
        <authorList>
            <person name="Wichadakul D."/>
            <person name="Kobmoo N."/>
            <person name="Ingsriswang S."/>
            <person name="Tangphatsornruang S."/>
            <person name="Chantasingh D."/>
            <person name="Luangsa-ard J.J."/>
            <person name="Eurwilaichitr L."/>
        </authorList>
    </citation>
    <scope>NUCLEOTIDE SEQUENCE [LARGE SCALE GENOMIC DNA]</scope>
    <source>
        <strain evidence="6 7">BCC 54312</strain>
    </source>
</reference>
<dbReference type="EMBL" id="LKCN02000028">
    <property type="protein sequence ID" value="RCI07446.1"/>
    <property type="molecule type" value="Genomic_DNA"/>
</dbReference>